<dbReference type="InterPro" id="IPR005199">
    <property type="entry name" value="Glyco_hydro_79"/>
</dbReference>
<organism evidence="1 2">
    <name type="scientific">Algoriphagus aquatilis</name>
    <dbReference type="NCBI Taxonomy" id="490186"/>
    <lineage>
        <taxon>Bacteria</taxon>
        <taxon>Pseudomonadati</taxon>
        <taxon>Bacteroidota</taxon>
        <taxon>Cytophagia</taxon>
        <taxon>Cytophagales</taxon>
        <taxon>Cyclobacteriaceae</taxon>
        <taxon>Algoriphagus</taxon>
    </lineage>
</organism>
<reference evidence="2" key="1">
    <citation type="journal article" date="2019" name="Int. J. Syst. Evol. Microbiol.">
        <title>The Global Catalogue of Microorganisms (GCM) 10K type strain sequencing project: providing services to taxonomists for standard genome sequencing and annotation.</title>
        <authorList>
            <consortium name="The Broad Institute Genomics Platform"/>
            <consortium name="The Broad Institute Genome Sequencing Center for Infectious Disease"/>
            <person name="Wu L."/>
            <person name="Ma J."/>
        </authorList>
    </citation>
    <scope>NUCLEOTIDE SEQUENCE [LARGE SCALE GENOMIC DNA]</scope>
    <source>
        <strain evidence="2">CGMCC 1.7030</strain>
    </source>
</reference>
<keyword evidence="2" id="KW-1185">Reference proteome</keyword>
<protein>
    <recommendedName>
        <fullName evidence="3">Glycosyl hydrolase family 79, N-terminal domain</fullName>
    </recommendedName>
</protein>
<dbReference type="InterPro" id="IPR017853">
    <property type="entry name" value="GH"/>
</dbReference>
<dbReference type="PANTHER" id="PTHR46145:SF4">
    <property type="entry name" value="HEPARANASE"/>
    <property type="match status" value="1"/>
</dbReference>
<evidence type="ECO:0000313" key="1">
    <source>
        <dbReference type="EMBL" id="MFC5191034.1"/>
    </source>
</evidence>
<dbReference type="Pfam" id="PF03662">
    <property type="entry name" value="Glyco_hydro_79n"/>
    <property type="match status" value="1"/>
</dbReference>
<dbReference type="Proteomes" id="UP001596163">
    <property type="component" value="Unassembled WGS sequence"/>
</dbReference>
<evidence type="ECO:0000313" key="2">
    <source>
        <dbReference type="Proteomes" id="UP001596163"/>
    </source>
</evidence>
<gene>
    <name evidence="1" type="ORF">ACFPIK_04600</name>
</gene>
<accession>A0ABW0BT68</accession>
<comment type="caution">
    <text evidence="1">The sequence shown here is derived from an EMBL/GenBank/DDBJ whole genome shotgun (WGS) entry which is preliminary data.</text>
</comment>
<sequence>MDQLVKILFVLVMMLSLWSFDPSENGEKEPVLDLAKLNLIGSVDERFQSINVEMCEVVGGQFWVPYHLIDTARVKKEGLAALKRKIDPINLYNPKLRKLTEALGPMYIRVSGTWANTTYFQNDDSPKLAKAPEGFENVLTRNEWKGVIDFVNDLDNQLVTSFAISKGIRDEKGNWTPAQIQPLLEYTRAINGKIAAAEMFNEPSHASYGGAPEGYDPAQYARDFVAFSTYVKREIPSMKIMGPGSTGEGGILGEVHEMGTDKILAQNPKPGFEIFSYHYYGGVSNRCRGNLSPADALSQEWLSRTELGLEYYENARNKYLPNAPIWLTETAEAACGGNPWAATYIDTFRYLEQLGRLAQKGVKVVMHNTLAASEYALLEQYTFNPRPNYWAALLWGKFMGTKVYRSPYQVEGLDIFIHSLKNSKKGYTIMVVNPTEKESSLNLSSSAKQYTLTADELLGKTVKLNGKELKLNADDSLPELSGVNVEKGTIKIPALSTVFLTIEGL</sequence>
<proteinExistence type="predicted"/>
<dbReference type="EMBL" id="JBHSKS010000003">
    <property type="protein sequence ID" value="MFC5191034.1"/>
    <property type="molecule type" value="Genomic_DNA"/>
</dbReference>
<dbReference type="Gene3D" id="3.20.20.80">
    <property type="entry name" value="Glycosidases"/>
    <property type="match status" value="1"/>
</dbReference>
<evidence type="ECO:0008006" key="3">
    <source>
        <dbReference type="Google" id="ProtNLM"/>
    </source>
</evidence>
<name>A0ABW0BT68_9BACT</name>
<dbReference type="RefSeq" id="WP_377912705.1">
    <property type="nucleotide sequence ID" value="NZ_JBHSKS010000003.1"/>
</dbReference>
<dbReference type="SUPFAM" id="SSF51445">
    <property type="entry name" value="(Trans)glycosidases"/>
    <property type="match status" value="1"/>
</dbReference>
<dbReference type="PANTHER" id="PTHR46145">
    <property type="entry name" value="HEPARANASE"/>
    <property type="match status" value="1"/>
</dbReference>